<reference evidence="2" key="1">
    <citation type="submission" date="2020-01" db="EMBL/GenBank/DDBJ databases">
        <title>Insect and environment-associated Actinomycetes.</title>
        <authorList>
            <person name="Currrie C."/>
            <person name="Chevrette M."/>
            <person name="Carlson C."/>
            <person name="Stubbendieck R."/>
            <person name="Wendt-Pienkowski E."/>
        </authorList>
    </citation>
    <scope>NUCLEOTIDE SEQUENCE</scope>
    <source>
        <strain evidence="2">SID12501</strain>
    </source>
</reference>
<sequence length="185" mass="19158">MVTRSGSGFVAGLTATALATVGFLAYQASANAPLRPGAERVSPTAPVTASKVPRDTRHPDALPAGSGTGRRVVYSLDDDRVWLVGDNGRVRRSFPVAPGTVDPAPGSYLVTSRSNSITGTDGTPIEHVVRFTGVDGVGIGFSAAVDGSAPLQDPEARTGGIRETRPDGDAMWEFATIGEKVVVIR</sequence>
<feature type="region of interest" description="Disordered" evidence="1">
    <location>
        <begin position="34"/>
        <end position="69"/>
    </location>
</feature>
<dbReference type="EMBL" id="JAAGLU010000036">
    <property type="protein sequence ID" value="NEC90871.1"/>
    <property type="molecule type" value="Genomic_DNA"/>
</dbReference>
<gene>
    <name evidence="2" type="ORF">G3I71_34880</name>
</gene>
<protein>
    <recommendedName>
        <fullName evidence="3">L,D-transpeptidase</fullName>
    </recommendedName>
</protein>
<evidence type="ECO:0008006" key="3">
    <source>
        <dbReference type="Google" id="ProtNLM"/>
    </source>
</evidence>
<evidence type="ECO:0000313" key="2">
    <source>
        <dbReference type="EMBL" id="NEC90871.1"/>
    </source>
</evidence>
<dbReference type="InterPro" id="IPR005490">
    <property type="entry name" value="LD_TPept_cat_dom"/>
</dbReference>
<organism evidence="2">
    <name type="scientific">Streptomyces sp. SID12501</name>
    <dbReference type="NCBI Taxonomy" id="2706042"/>
    <lineage>
        <taxon>Bacteria</taxon>
        <taxon>Bacillati</taxon>
        <taxon>Actinomycetota</taxon>
        <taxon>Actinomycetes</taxon>
        <taxon>Kitasatosporales</taxon>
        <taxon>Streptomycetaceae</taxon>
        <taxon>Streptomyces</taxon>
    </lineage>
</organism>
<dbReference type="CDD" id="cd16913">
    <property type="entry name" value="YkuD_like"/>
    <property type="match status" value="1"/>
</dbReference>
<comment type="caution">
    <text evidence="2">The sequence shown here is derived from an EMBL/GenBank/DDBJ whole genome shotgun (WGS) entry which is preliminary data.</text>
</comment>
<dbReference type="AlphaFoldDB" id="A0A6B3C282"/>
<proteinExistence type="predicted"/>
<accession>A0A6B3C282</accession>
<name>A0A6B3C282_9ACTN</name>
<dbReference type="GO" id="GO:0016740">
    <property type="term" value="F:transferase activity"/>
    <property type="evidence" value="ECO:0007669"/>
    <property type="project" value="InterPro"/>
</dbReference>
<evidence type="ECO:0000256" key="1">
    <source>
        <dbReference type="SAM" id="MobiDB-lite"/>
    </source>
</evidence>